<proteinExistence type="predicted"/>
<dbReference type="AlphaFoldDB" id="A0A8H3IPS2"/>
<gene>
    <name evidence="2" type="ORF">IMSHALPRED_007761</name>
</gene>
<dbReference type="OrthoDB" id="5342924at2759"/>
<evidence type="ECO:0000313" key="3">
    <source>
        <dbReference type="Proteomes" id="UP000664534"/>
    </source>
</evidence>
<evidence type="ECO:0000313" key="2">
    <source>
        <dbReference type="EMBL" id="CAF9928855.1"/>
    </source>
</evidence>
<accession>A0A8H3IPS2</accession>
<name>A0A8H3IPS2_9LECA</name>
<feature type="transmembrane region" description="Helical" evidence="1">
    <location>
        <begin position="172"/>
        <end position="195"/>
    </location>
</feature>
<keyword evidence="1" id="KW-0472">Membrane</keyword>
<sequence length="772" mass="83545">MRIPKVKISRGQQANVQSAAETLLRVLGLYLIASGLRDVKRLAVGKGFDEKTKVALRKSRRVALLRALIHLIPFSVALWEIAINWNTYYLGSSPLNQAVYQFGAKFHEITAQASIAAIVFSYVRHEMSLGEGLPFGALFSGLQVSQLSYLWSMEFWGSICSKHLPLRRRIGMAVVITLAFVLAAAVGPSSAILLIPRLDYWPAGSTDIWLNITAQDLWPNRTDGSLVASDCLVSDALPANDDCPSSEWQVIQTYLSLTNNDVPLRYQEWTGAISPGGVQVTGRQSIRQLTLNSAFYGSGYGADEGQILVLGSSQHTAIADALSSTADLWSEALTNITTSGHVSVLNQLDAIHSITIDYYQPYTLVFCGHDTIQGRGDERLVAFPVLPGSDVQTFNRAKLNNSTLSVYGFDFSGISRSQILDTPGPLSENRLKWVELPQDPFNGTAIGAVVLLPRSLKNTTQEVLVCTVGAGWGASTLNTSSFSGTAGPVRSEISTNQLRNWSSAGSADPSDAESAASVIAFGAFELPVFPQRPITLTENWAQYLNPSLSYANSTVFDTLMASNLTGQDISESAEIVIAGLITNGLSRIGSASQLQGDLKTVVEPDGSTNLDGNYWFSGKGNVFIVDPVESKDWVKLHVSSVFQGYAYNTHGLTPKLAIGFLMAYCLFALAHVLYAAVLGISATCWDSIGEVTALAVNSMPTTLLRNTCAGIAELGIFKLPVRILAIRDEEGDGEHLELVFGTTDEKTVENKIIKPNRVYGTMPAVKPREKML</sequence>
<keyword evidence="3" id="KW-1185">Reference proteome</keyword>
<evidence type="ECO:0000256" key="1">
    <source>
        <dbReference type="SAM" id="Phobius"/>
    </source>
</evidence>
<feature type="transmembrane region" description="Helical" evidence="1">
    <location>
        <begin position="656"/>
        <end position="677"/>
    </location>
</feature>
<keyword evidence="1" id="KW-1133">Transmembrane helix</keyword>
<feature type="transmembrane region" description="Helical" evidence="1">
    <location>
        <begin position="63"/>
        <end position="85"/>
    </location>
</feature>
<comment type="caution">
    <text evidence="2">The sequence shown here is derived from an EMBL/GenBank/DDBJ whole genome shotgun (WGS) entry which is preliminary data.</text>
</comment>
<protein>
    <submittedName>
        <fullName evidence="2">Uncharacterized protein</fullName>
    </submittedName>
</protein>
<keyword evidence="1" id="KW-0812">Transmembrane</keyword>
<dbReference type="EMBL" id="CAJPDT010000051">
    <property type="protein sequence ID" value="CAF9928855.1"/>
    <property type="molecule type" value="Genomic_DNA"/>
</dbReference>
<organism evidence="2 3">
    <name type="scientific">Imshaugia aleurites</name>
    <dbReference type="NCBI Taxonomy" id="172621"/>
    <lineage>
        <taxon>Eukaryota</taxon>
        <taxon>Fungi</taxon>
        <taxon>Dikarya</taxon>
        <taxon>Ascomycota</taxon>
        <taxon>Pezizomycotina</taxon>
        <taxon>Lecanoromycetes</taxon>
        <taxon>OSLEUM clade</taxon>
        <taxon>Lecanoromycetidae</taxon>
        <taxon>Lecanorales</taxon>
        <taxon>Lecanorineae</taxon>
        <taxon>Parmeliaceae</taxon>
        <taxon>Imshaugia</taxon>
    </lineage>
</organism>
<reference evidence="2" key="1">
    <citation type="submission" date="2021-03" db="EMBL/GenBank/DDBJ databases">
        <authorList>
            <person name="Tagirdzhanova G."/>
        </authorList>
    </citation>
    <scope>NUCLEOTIDE SEQUENCE</scope>
</reference>
<dbReference type="Proteomes" id="UP000664534">
    <property type="component" value="Unassembled WGS sequence"/>
</dbReference>